<dbReference type="STRING" id="71784.A0A1Y2BGT3"/>
<name>A0A1Y2BGT3_9TREE</name>
<keyword evidence="1" id="KW-0479">Metal-binding</keyword>
<dbReference type="OrthoDB" id="336240at2759"/>
<dbReference type="InterPro" id="IPR035979">
    <property type="entry name" value="RBD_domain_sf"/>
</dbReference>
<dbReference type="GO" id="GO:0008270">
    <property type="term" value="F:zinc ion binding"/>
    <property type="evidence" value="ECO:0007669"/>
    <property type="project" value="UniProtKB-KW"/>
</dbReference>
<dbReference type="GO" id="GO:0003676">
    <property type="term" value="F:nucleic acid binding"/>
    <property type="evidence" value="ECO:0007669"/>
    <property type="project" value="InterPro"/>
</dbReference>
<dbReference type="SUPFAM" id="SSF54928">
    <property type="entry name" value="RNA-binding domain, RBD"/>
    <property type="match status" value="1"/>
</dbReference>
<keyword evidence="5" id="KW-1185">Reference proteome</keyword>
<protein>
    <recommendedName>
        <fullName evidence="3">RING-type domain-containing protein</fullName>
    </recommendedName>
</protein>
<evidence type="ECO:0000313" key="5">
    <source>
        <dbReference type="Proteomes" id="UP000193986"/>
    </source>
</evidence>
<feature type="compositionally biased region" description="Polar residues" evidence="2">
    <location>
        <begin position="217"/>
        <end position="228"/>
    </location>
</feature>
<keyword evidence="1" id="KW-0862">Zinc</keyword>
<keyword evidence="1" id="KW-0863">Zinc-finger</keyword>
<dbReference type="Gene3D" id="3.30.40.10">
    <property type="entry name" value="Zinc/RING finger domain, C3HC4 (zinc finger)"/>
    <property type="match status" value="1"/>
</dbReference>
<reference evidence="4 5" key="1">
    <citation type="submission" date="2016-07" db="EMBL/GenBank/DDBJ databases">
        <title>Pervasive Adenine N6-methylation of Active Genes in Fungi.</title>
        <authorList>
            <consortium name="DOE Joint Genome Institute"/>
            <person name="Mondo S.J."/>
            <person name="Dannebaum R.O."/>
            <person name="Kuo R.C."/>
            <person name="Labutti K."/>
            <person name="Haridas S."/>
            <person name="Kuo A."/>
            <person name="Salamov A."/>
            <person name="Ahrendt S.R."/>
            <person name="Lipzen A."/>
            <person name="Sullivan W."/>
            <person name="Andreopoulos W.B."/>
            <person name="Clum A."/>
            <person name="Lindquist E."/>
            <person name="Daum C."/>
            <person name="Ramamoorthy G.K."/>
            <person name="Gryganskyi A."/>
            <person name="Culley D."/>
            <person name="Magnuson J.K."/>
            <person name="James T.Y."/>
            <person name="O'Malley M.A."/>
            <person name="Stajich J.E."/>
            <person name="Spatafora J.W."/>
            <person name="Visel A."/>
            <person name="Grigoriev I.V."/>
        </authorList>
    </citation>
    <scope>NUCLEOTIDE SEQUENCE [LARGE SCALE GENOMIC DNA]</scope>
    <source>
        <strain evidence="4 5">68-887.2</strain>
    </source>
</reference>
<proteinExistence type="predicted"/>
<evidence type="ECO:0000256" key="1">
    <source>
        <dbReference type="PROSITE-ProRule" id="PRU00175"/>
    </source>
</evidence>
<evidence type="ECO:0000259" key="3">
    <source>
        <dbReference type="PROSITE" id="PS50089"/>
    </source>
</evidence>
<dbReference type="Proteomes" id="UP000193986">
    <property type="component" value="Unassembled WGS sequence"/>
</dbReference>
<feature type="region of interest" description="Disordered" evidence="2">
    <location>
        <begin position="207"/>
        <end position="228"/>
    </location>
</feature>
<dbReference type="PROSITE" id="PS50089">
    <property type="entry name" value="ZF_RING_2"/>
    <property type="match status" value="1"/>
</dbReference>
<dbReference type="EMBL" id="MCFC01000004">
    <property type="protein sequence ID" value="ORY34022.1"/>
    <property type="molecule type" value="Genomic_DNA"/>
</dbReference>
<comment type="caution">
    <text evidence="4">The sequence shown here is derived from an EMBL/GenBank/DDBJ whole genome shotgun (WGS) entry which is preliminary data.</text>
</comment>
<dbReference type="InterPro" id="IPR012677">
    <property type="entry name" value="Nucleotide-bd_a/b_plait_sf"/>
</dbReference>
<evidence type="ECO:0000313" key="4">
    <source>
        <dbReference type="EMBL" id="ORY34022.1"/>
    </source>
</evidence>
<dbReference type="AlphaFoldDB" id="A0A1Y2BGT3"/>
<feature type="domain" description="RING-type" evidence="3">
    <location>
        <begin position="148"/>
        <end position="193"/>
    </location>
</feature>
<gene>
    <name evidence="4" type="ORF">BCR39DRAFT_586218</name>
</gene>
<sequence>MDWIAYSADHQSDAALEAELPWADSENNCSEDDWNCNGDAVGAAVLMGDDAVSGGSTRPIIDPEMLASMLRDCLLQPFLSTIPNPKDVTSDENTLPVTPPSCSLPQELELMVNPLCEEFFDPLWLPHETSPVKVRIPNDYLSSQHGGCDACGELGVSKVIRLIPCGHIICSLCFTTSLSAVSVVHGSSKCTACMEEVSSFRPFNNIRQAPRDKGHSDIQQSQSTASRSMAANDGNVVMRIDNVAWDITPAIVKAFLPRDSLVSSPVPIHILLDRFDGRTKDYMYIEVISQEAARKIMKTRQNTFMAGGALTGGRKRPVTISPVSHAELISELRPRSAVELNGLLSLCQAAVSTPPITNPALSEMTSFVAPNGVAHFVKSRHGPFYALMSILSKLRGKQSPAYWDVFHVASGAIAALANSISRYSTKTLHTTSLTEDPTDEDILERLADLFQFTFQLRPDRGT</sequence>
<dbReference type="InterPro" id="IPR013083">
    <property type="entry name" value="Znf_RING/FYVE/PHD"/>
</dbReference>
<accession>A0A1Y2BGT3</accession>
<organism evidence="4 5">
    <name type="scientific">Naematelia encephala</name>
    <dbReference type="NCBI Taxonomy" id="71784"/>
    <lineage>
        <taxon>Eukaryota</taxon>
        <taxon>Fungi</taxon>
        <taxon>Dikarya</taxon>
        <taxon>Basidiomycota</taxon>
        <taxon>Agaricomycotina</taxon>
        <taxon>Tremellomycetes</taxon>
        <taxon>Tremellales</taxon>
        <taxon>Naemateliaceae</taxon>
        <taxon>Naematelia</taxon>
    </lineage>
</organism>
<dbReference type="Gene3D" id="3.30.70.330">
    <property type="match status" value="1"/>
</dbReference>
<dbReference type="InParanoid" id="A0A1Y2BGT3"/>
<dbReference type="InterPro" id="IPR001841">
    <property type="entry name" value="Znf_RING"/>
</dbReference>
<evidence type="ECO:0000256" key="2">
    <source>
        <dbReference type="SAM" id="MobiDB-lite"/>
    </source>
</evidence>